<dbReference type="EMBL" id="JANJYI010000007">
    <property type="protein sequence ID" value="KAK2642295.1"/>
    <property type="molecule type" value="Genomic_DNA"/>
</dbReference>
<dbReference type="SUPFAM" id="SSF53098">
    <property type="entry name" value="Ribonuclease H-like"/>
    <property type="match status" value="1"/>
</dbReference>
<dbReference type="PANTHER" id="PTHR46481:SF11">
    <property type="entry name" value="ZINC FINGER BED DOMAIN-CONTAINING PROTEIN RICESLEEPER 2-LIKE"/>
    <property type="match status" value="1"/>
</dbReference>
<keyword evidence="2" id="KW-1185">Reference proteome</keyword>
<accession>A0AAD9TV13</accession>
<dbReference type="PANTHER" id="PTHR46481">
    <property type="entry name" value="ZINC FINGER BED DOMAIN-CONTAINING PROTEIN 4"/>
    <property type="match status" value="1"/>
</dbReference>
<dbReference type="AlphaFoldDB" id="A0AAD9TV13"/>
<gene>
    <name evidence="1" type="ORF">Ddye_024058</name>
</gene>
<evidence type="ECO:0000313" key="2">
    <source>
        <dbReference type="Proteomes" id="UP001280121"/>
    </source>
</evidence>
<comment type="caution">
    <text evidence="1">The sequence shown here is derived from an EMBL/GenBank/DDBJ whole genome shotgun (WGS) entry which is preliminary data.</text>
</comment>
<protein>
    <submittedName>
        <fullName evidence="1">Uncharacterized protein</fullName>
    </submittedName>
</protein>
<reference evidence="1" key="1">
    <citation type="journal article" date="2023" name="Plant J.">
        <title>Genome sequences and population genomics provide insights into the demographic history, inbreeding, and mutation load of two 'living fossil' tree species of Dipteronia.</title>
        <authorList>
            <person name="Feng Y."/>
            <person name="Comes H.P."/>
            <person name="Chen J."/>
            <person name="Zhu S."/>
            <person name="Lu R."/>
            <person name="Zhang X."/>
            <person name="Li P."/>
            <person name="Qiu J."/>
            <person name="Olsen K.M."/>
            <person name="Qiu Y."/>
        </authorList>
    </citation>
    <scope>NUCLEOTIDE SEQUENCE</scope>
    <source>
        <strain evidence="1">KIB01</strain>
    </source>
</reference>
<sequence>MSMYDEEKARSLSMLGKILGRIAVTSDLWTASNQKRGYMIVTSHFIDESWQLQSRILRNLIVKSGLTVVESGIERIRDSVAFWTATPKWMEKCEEAADN</sequence>
<organism evidence="1 2">
    <name type="scientific">Dipteronia dyeriana</name>
    <dbReference type="NCBI Taxonomy" id="168575"/>
    <lineage>
        <taxon>Eukaryota</taxon>
        <taxon>Viridiplantae</taxon>
        <taxon>Streptophyta</taxon>
        <taxon>Embryophyta</taxon>
        <taxon>Tracheophyta</taxon>
        <taxon>Spermatophyta</taxon>
        <taxon>Magnoliopsida</taxon>
        <taxon>eudicotyledons</taxon>
        <taxon>Gunneridae</taxon>
        <taxon>Pentapetalae</taxon>
        <taxon>rosids</taxon>
        <taxon>malvids</taxon>
        <taxon>Sapindales</taxon>
        <taxon>Sapindaceae</taxon>
        <taxon>Hippocastanoideae</taxon>
        <taxon>Acereae</taxon>
        <taxon>Dipteronia</taxon>
    </lineage>
</organism>
<proteinExistence type="predicted"/>
<dbReference type="Proteomes" id="UP001280121">
    <property type="component" value="Unassembled WGS sequence"/>
</dbReference>
<dbReference type="InterPro" id="IPR052035">
    <property type="entry name" value="ZnF_BED_domain_contain"/>
</dbReference>
<name>A0AAD9TV13_9ROSI</name>
<evidence type="ECO:0000313" key="1">
    <source>
        <dbReference type="EMBL" id="KAK2642295.1"/>
    </source>
</evidence>
<dbReference type="InterPro" id="IPR012337">
    <property type="entry name" value="RNaseH-like_sf"/>
</dbReference>